<dbReference type="STRING" id="1030841.HMPREF9370_1000"/>
<sequence length="101" mass="11510">MNIIEQTEHFASWLKSLKDYQAKAAILKRIKRMESGLFGDVKSIKNGLFEMRIDVGQGWRVYYFRSGETVYLLIHGGSKSGQQADIEQALAMKQAIQEGKK</sequence>
<dbReference type="InterPro" id="IPR014056">
    <property type="entry name" value="TypeIITA-like_toxin_pred"/>
</dbReference>
<evidence type="ECO:0000313" key="1">
    <source>
        <dbReference type="EMBL" id="EGZ47753.1"/>
    </source>
</evidence>
<dbReference type="AlphaFoldDB" id="G4CPJ0"/>
<reference evidence="1 2" key="1">
    <citation type="submission" date="2011-06" db="EMBL/GenBank/DDBJ databases">
        <authorList>
            <person name="Muzny D."/>
            <person name="Qin X."/>
            <person name="Deng J."/>
            <person name="Jiang H."/>
            <person name="Liu Y."/>
            <person name="Qu J."/>
            <person name="Song X.-Z."/>
            <person name="Zhang L."/>
            <person name="Thornton R."/>
            <person name="Coyle M."/>
            <person name="Francisco L."/>
            <person name="Jackson L."/>
            <person name="Javaid M."/>
            <person name="Korchina V."/>
            <person name="Kovar C."/>
            <person name="Mata R."/>
            <person name="Mathew T."/>
            <person name="Ngo R."/>
            <person name="Nguyen L."/>
            <person name="Nguyen N."/>
            <person name="Okwuonu G."/>
            <person name="Ongeri F."/>
            <person name="Pham C."/>
            <person name="Simmons D."/>
            <person name="Wilczek-Boney K."/>
            <person name="Hale W."/>
            <person name="Jakkamsetti A."/>
            <person name="Pham P."/>
            <person name="Ruth R."/>
            <person name="San Lucas F."/>
            <person name="Warren J."/>
            <person name="Zhang J."/>
            <person name="Zhao Z."/>
            <person name="Zhou C."/>
            <person name="Zhu D."/>
            <person name="Lee S."/>
            <person name="Bess C."/>
            <person name="Blankenburg K."/>
            <person name="Forbes L."/>
            <person name="Fu Q."/>
            <person name="Gubbala S."/>
            <person name="Hirani K."/>
            <person name="Jayaseelan J.C."/>
            <person name="Lara F."/>
            <person name="Munidasa M."/>
            <person name="Palculict T."/>
            <person name="Patil S."/>
            <person name="Pu L.-L."/>
            <person name="Saada N."/>
            <person name="Tang L."/>
            <person name="Weissenberger G."/>
            <person name="Zhu Y."/>
            <person name="Hemphill L."/>
            <person name="Shang Y."/>
            <person name="Youmans B."/>
            <person name="Ayvaz T."/>
            <person name="Ross M."/>
            <person name="Santibanez J."/>
            <person name="Aqrawi P."/>
            <person name="Gross S."/>
            <person name="Joshi V."/>
            <person name="Fowler G."/>
            <person name="Nazareth L."/>
            <person name="Reid J."/>
            <person name="Worley K."/>
            <person name="Petrosino J."/>
            <person name="Highlander S."/>
            <person name="Gibbs R."/>
        </authorList>
    </citation>
    <scope>NUCLEOTIDE SEQUENCE [LARGE SCALE GENOMIC DNA]</scope>
    <source>
        <strain evidence="1 2">9715</strain>
    </source>
</reference>
<dbReference type="OrthoDB" id="9800258at2"/>
<organism evidence="1 2">
    <name type="scientific">Neisseria wadsworthii 9715</name>
    <dbReference type="NCBI Taxonomy" id="1030841"/>
    <lineage>
        <taxon>Bacteria</taxon>
        <taxon>Pseudomonadati</taxon>
        <taxon>Pseudomonadota</taxon>
        <taxon>Betaproteobacteria</taxon>
        <taxon>Neisseriales</taxon>
        <taxon>Neisseriaceae</taxon>
        <taxon>Neisseria</taxon>
    </lineage>
</organism>
<comment type="caution">
    <text evidence="1">The sequence shown here is derived from an EMBL/GenBank/DDBJ whole genome shotgun (WGS) entry which is preliminary data.</text>
</comment>
<evidence type="ECO:0000313" key="2">
    <source>
        <dbReference type="Proteomes" id="UP000005336"/>
    </source>
</evidence>
<dbReference type="PANTHER" id="PTHR41791">
    <property type="entry name" value="SSL7039 PROTEIN"/>
    <property type="match status" value="1"/>
</dbReference>
<dbReference type="RefSeq" id="WP_009116142.1">
    <property type="nucleotide sequence ID" value="NZ_JH165159.1"/>
</dbReference>
<keyword evidence="2" id="KW-1185">Reference proteome</keyword>
<protein>
    <submittedName>
        <fullName evidence="1">Addiction module killer protein</fullName>
    </submittedName>
</protein>
<dbReference type="PATRIC" id="fig|1030841.3.peg.979"/>
<dbReference type="HOGENOM" id="CLU_152445_0_1_4"/>
<proteinExistence type="predicted"/>
<gene>
    <name evidence="1" type="ORF">HMPREF9370_1000</name>
</gene>
<dbReference type="EMBL" id="AGAZ01000038">
    <property type="protein sequence ID" value="EGZ47753.1"/>
    <property type="molecule type" value="Genomic_DNA"/>
</dbReference>
<dbReference type="NCBIfam" id="TIGR02683">
    <property type="entry name" value="upstrm_HI1419"/>
    <property type="match status" value="1"/>
</dbReference>
<dbReference type="PIRSF" id="PIRSF028744">
    <property type="entry name" value="Addict_mod_HI1419"/>
    <property type="match status" value="1"/>
</dbReference>
<dbReference type="Pfam" id="PF05973">
    <property type="entry name" value="Gp49"/>
    <property type="match status" value="1"/>
</dbReference>
<dbReference type="InterPro" id="IPR009241">
    <property type="entry name" value="HigB-like"/>
</dbReference>
<accession>G4CPJ0</accession>
<name>G4CPJ0_9NEIS</name>
<dbReference type="PANTHER" id="PTHR41791:SF1">
    <property type="entry name" value="SSL7039 PROTEIN"/>
    <property type="match status" value="1"/>
</dbReference>
<dbReference type="Proteomes" id="UP000005336">
    <property type="component" value="Unassembled WGS sequence"/>
</dbReference>